<keyword evidence="6" id="KW-0255">Endonuclease</keyword>
<evidence type="ECO:0000259" key="5">
    <source>
        <dbReference type="Pfam" id="PF01420"/>
    </source>
</evidence>
<reference evidence="6 7" key="1">
    <citation type="journal article" date="2021" name="Arch. Microbiol.">
        <title>Harenicola maris gen. nov., sp. nov. isolated from the Sea of Japan shallow sediments.</title>
        <authorList>
            <person name="Romanenko L.A."/>
            <person name="Kurilenko V.V."/>
            <person name="Chernysheva N.Y."/>
            <person name="Tekutyeva L.A."/>
            <person name="Velansky P.V."/>
            <person name="Svetashev V.I."/>
            <person name="Isaeva M.P."/>
        </authorList>
    </citation>
    <scope>NUCLEOTIDE SEQUENCE [LARGE SCALE GENOMIC DNA]</scope>
    <source>
        <strain evidence="6 7">KMM 3653</strain>
    </source>
</reference>
<name>A0AAP2CS61_9RHOB</name>
<feature type="coiled-coil region" evidence="4">
    <location>
        <begin position="160"/>
        <end position="187"/>
    </location>
</feature>
<evidence type="ECO:0000313" key="6">
    <source>
        <dbReference type="EMBL" id="MBT0958670.1"/>
    </source>
</evidence>
<dbReference type="InterPro" id="IPR044946">
    <property type="entry name" value="Restrct_endonuc_typeI_TRD_sf"/>
</dbReference>
<dbReference type="PANTHER" id="PTHR43140">
    <property type="entry name" value="TYPE-1 RESTRICTION ENZYME ECOKI SPECIFICITY PROTEIN"/>
    <property type="match status" value="1"/>
</dbReference>
<dbReference type="GO" id="GO:0003677">
    <property type="term" value="F:DNA binding"/>
    <property type="evidence" value="ECO:0007669"/>
    <property type="project" value="UniProtKB-KW"/>
</dbReference>
<dbReference type="GO" id="GO:0009307">
    <property type="term" value="P:DNA restriction-modification system"/>
    <property type="evidence" value="ECO:0007669"/>
    <property type="project" value="UniProtKB-KW"/>
</dbReference>
<organism evidence="6 7">
    <name type="scientific">Harenicola maris</name>
    <dbReference type="NCBI Taxonomy" id="2841044"/>
    <lineage>
        <taxon>Bacteria</taxon>
        <taxon>Pseudomonadati</taxon>
        <taxon>Pseudomonadota</taxon>
        <taxon>Alphaproteobacteria</taxon>
        <taxon>Rhodobacterales</taxon>
        <taxon>Paracoccaceae</taxon>
        <taxon>Harenicola</taxon>
    </lineage>
</organism>
<dbReference type="EMBL" id="JADQAZ010000003">
    <property type="protein sequence ID" value="MBT0958670.1"/>
    <property type="molecule type" value="Genomic_DNA"/>
</dbReference>
<dbReference type="SUPFAM" id="SSF116734">
    <property type="entry name" value="DNA methylase specificity domain"/>
    <property type="match status" value="2"/>
</dbReference>
<feature type="domain" description="Type I restriction modification DNA specificity" evidence="5">
    <location>
        <begin position="198"/>
        <end position="363"/>
    </location>
</feature>
<dbReference type="GO" id="GO:0004519">
    <property type="term" value="F:endonuclease activity"/>
    <property type="evidence" value="ECO:0007669"/>
    <property type="project" value="UniProtKB-KW"/>
</dbReference>
<dbReference type="Gene3D" id="3.90.220.20">
    <property type="entry name" value="DNA methylase specificity domains"/>
    <property type="match status" value="2"/>
</dbReference>
<dbReference type="Proteomes" id="UP001315686">
    <property type="component" value="Unassembled WGS sequence"/>
</dbReference>
<keyword evidence="7" id="KW-1185">Reference proteome</keyword>
<feature type="domain" description="Type I restriction modification DNA specificity" evidence="5">
    <location>
        <begin position="4"/>
        <end position="169"/>
    </location>
</feature>
<keyword evidence="2" id="KW-0680">Restriction system</keyword>
<keyword evidence="6" id="KW-0540">Nuclease</keyword>
<keyword evidence="6" id="KW-0378">Hydrolase</keyword>
<keyword evidence="3" id="KW-0238">DNA-binding</keyword>
<protein>
    <submittedName>
        <fullName evidence="6">Restriction endonuclease subunit S</fullName>
    </submittedName>
</protein>
<comment type="caution">
    <text evidence="6">The sequence shown here is derived from an EMBL/GenBank/DDBJ whole genome shotgun (WGS) entry which is preliminary data.</text>
</comment>
<evidence type="ECO:0000256" key="3">
    <source>
        <dbReference type="ARBA" id="ARBA00023125"/>
    </source>
</evidence>
<comment type="similarity">
    <text evidence="1">Belongs to the type-I restriction system S methylase family.</text>
</comment>
<dbReference type="PANTHER" id="PTHR43140:SF1">
    <property type="entry name" value="TYPE I RESTRICTION ENZYME ECOKI SPECIFICITY SUBUNIT"/>
    <property type="match status" value="1"/>
</dbReference>
<dbReference type="Pfam" id="PF01420">
    <property type="entry name" value="Methylase_S"/>
    <property type="match status" value="2"/>
</dbReference>
<evidence type="ECO:0000313" key="7">
    <source>
        <dbReference type="Proteomes" id="UP001315686"/>
    </source>
</evidence>
<dbReference type="InterPro" id="IPR000055">
    <property type="entry name" value="Restrct_endonuc_typeI_TRD"/>
</dbReference>
<dbReference type="CDD" id="cd17259">
    <property type="entry name" value="RMtype1_S_StySKI-TRD2-CR2_like"/>
    <property type="match status" value="1"/>
</dbReference>
<evidence type="ECO:0000256" key="4">
    <source>
        <dbReference type="SAM" id="Coils"/>
    </source>
</evidence>
<dbReference type="InterPro" id="IPR051212">
    <property type="entry name" value="Type-I_RE_S_subunit"/>
</dbReference>
<dbReference type="AlphaFoldDB" id="A0AAP2CS61"/>
<evidence type="ECO:0000256" key="2">
    <source>
        <dbReference type="ARBA" id="ARBA00022747"/>
    </source>
</evidence>
<sequence length="396" mass="44562">MKAGWEVKPLGEVCDFKGGSQPPKSHFISEPRDGYIRMLQIRDFKSDDKAVYIPVTPKTNACEAEDIMIGRYGASVGQIHRGKAGAYNVALIRTIPDLNQIDRDFLYHYLTSDLFQKPLMSVSKRGAQDGFSKPDIAPFPFPIPPLEEQERIVAVLDAAFEGLTRAKENVEANLQNARELFENHLASIFEHEKSSTGSTLGDAVAILTGYAFKSAEYSEDPNDMAMVRGDNIVQGQFRWKNVKRWPVARCGEFEKFRLDANDVLLAMDRTWVKDGIKYAIVNDADLPLLLVQRVARLRCLDNLNNEYLGHFIGSKKFERYVLSIQTGMGVPHISGQQIKDCPIYLPDISVQNRLAVELSAMRLKIEALETDYRTKLTDIGDLRQSLLQKAFAGELT</sequence>
<gene>
    <name evidence="6" type="ORF">IV417_14870</name>
</gene>
<keyword evidence="4" id="KW-0175">Coiled coil</keyword>
<evidence type="ECO:0000256" key="1">
    <source>
        <dbReference type="ARBA" id="ARBA00010923"/>
    </source>
</evidence>
<dbReference type="RefSeq" id="WP_327794892.1">
    <property type="nucleotide sequence ID" value="NZ_JADQAZ010000003.1"/>
</dbReference>
<proteinExistence type="inferred from homology"/>
<dbReference type="CDD" id="cd17263">
    <property type="entry name" value="RMtype1_S_AbaB8300I-TRD1-CR1_like"/>
    <property type="match status" value="1"/>
</dbReference>
<accession>A0AAP2CS61</accession>